<comment type="caution">
    <text evidence="1">The sequence shown here is derived from an EMBL/GenBank/DDBJ whole genome shotgun (WGS) entry which is preliminary data.</text>
</comment>
<protein>
    <submittedName>
        <fullName evidence="1">Uncharacterized protein</fullName>
    </submittedName>
</protein>
<evidence type="ECO:0000313" key="1">
    <source>
        <dbReference type="EMBL" id="KAF9611681.1"/>
    </source>
</evidence>
<dbReference type="PANTHER" id="PTHR47592:SF27">
    <property type="entry name" value="OS08G0421700 PROTEIN"/>
    <property type="match status" value="1"/>
</dbReference>
<dbReference type="EMBL" id="JADFTS010000004">
    <property type="protein sequence ID" value="KAF9611681.1"/>
    <property type="molecule type" value="Genomic_DNA"/>
</dbReference>
<sequence>MLDCLTPELYDVYVVCATAKELWDALDKKYATEDAGSKKFLVAKFLKFKMEDNKPVVSQVEELQIIVHEIL</sequence>
<dbReference type="OrthoDB" id="1651011at2759"/>
<keyword evidence="2" id="KW-1185">Reference proteome</keyword>
<gene>
    <name evidence="1" type="ORF">IFM89_034864</name>
</gene>
<organism evidence="1 2">
    <name type="scientific">Coptis chinensis</name>
    <dbReference type="NCBI Taxonomy" id="261450"/>
    <lineage>
        <taxon>Eukaryota</taxon>
        <taxon>Viridiplantae</taxon>
        <taxon>Streptophyta</taxon>
        <taxon>Embryophyta</taxon>
        <taxon>Tracheophyta</taxon>
        <taxon>Spermatophyta</taxon>
        <taxon>Magnoliopsida</taxon>
        <taxon>Ranunculales</taxon>
        <taxon>Ranunculaceae</taxon>
        <taxon>Coptidoideae</taxon>
        <taxon>Coptis</taxon>
    </lineage>
</organism>
<dbReference type="AlphaFoldDB" id="A0A835M5Q4"/>
<accession>A0A835M5Q4</accession>
<dbReference type="Proteomes" id="UP000631114">
    <property type="component" value="Unassembled WGS sequence"/>
</dbReference>
<proteinExistence type="predicted"/>
<reference evidence="1 2" key="1">
    <citation type="submission" date="2020-10" db="EMBL/GenBank/DDBJ databases">
        <title>The Coptis chinensis genome and diversification of protoberbering-type alkaloids.</title>
        <authorList>
            <person name="Wang B."/>
            <person name="Shu S."/>
            <person name="Song C."/>
            <person name="Liu Y."/>
        </authorList>
    </citation>
    <scope>NUCLEOTIDE SEQUENCE [LARGE SCALE GENOMIC DNA]</scope>
    <source>
        <strain evidence="1">HL-2020</strain>
        <tissue evidence="1">Leaf</tissue>
    </source>
</reference>
<dbReference type="PANTHER" id="PTHR47592">
    <property type="entry name" value="PBF68 PROTEIN"/>
    <property type="match status" value="1"/>
</dbReference>
<name>A0A835M5Q4_9MAGN</name>
<dbReference type="Pfam" id="PF14223">
    <property type="entry name" value="Retrotran_gag_2"/>
    <property type="match status" value="1"/>
</dbReference>
<evidence type="ECO:0000313" key="2">
    <source>
        <dbReference type="Proteomes" id="UP000631114"/>
    </source>
</evidence>